<dbReference type="EMBL" id="KV878127">
    <property type="protein sequence ID" value="OJI99967.1"/>
    <property type="molecule type" value="Genomic_DNA"/>
</dbReference>
<evidence type="ECO:0000313" key="1">
    <source>
        <dbReference type="EMBL" id="OJI99967.1"/>
    </source>
</evidence>
<reference evidence="2" key="1">
    <citation type="journal article" date="2017" name="Genome Biol.">
        <title>Comparative genomics reveals high biological diversity and specific adaptations in the industrially and medically important fungal genus Aspergillus.</title>
        <authorList>
            <person name="de Vries R.P."/>
            <person name="Riley R."/>
            <person name="Wiebenga A."/>
            <person name="Aguilar-Osorio G."/>
            <person name="Amillis S."/>
            <person name="Uchima C.A."/>
            <person name="Anderluh G."/>
            <person name="Asadollahi M."/>
            <person name="Askin M."/>
            <person name="Barry K."/>
            <person name="Battaglia E."/>
            <person name="Bayram O."/>
            <person name="Benocci T."/>
            <person name="Braus-Stromeyer S.A."/>
            <person name="Caldana C."/>
            <person name="Canovas D."/>
            <person name="Cerqueira G.C."/>
            <person name="Chen F."/>
            <person name="Chen W."/>
            <person name="Choi C."/>
            <person name="Clum A."/>
            <person name="Dos Santos R.A."/>
            <person name="Damasio A.R."/>
            <person name="Diallinas G."/>
            <person name="Emri T."/>
            <person name="Fekete E."/>
            <person name="Flipphi M."/>
            <person name="Freyberg S."/>
            <person name="Gallo A."/>
            <person name="Gournas C."/>
            <person name="Habgood R."/>
            <person name="Hainaut M."/>
            <person name="Harispe M.L."/>
            <person name="Henrissat B."/>
            <person name="Hilden K.S."/>
            <person name="Hope R."/>
            <person name="Hossain A."/>
            <person name="Karabika E."/>
            <person name="Karaffa L."/>
            <person name="Karanyi Z."/>
            <person name="Krasevec N."/>
            <person name="Kuo A."/>
            <person name="Kusch H."/>
            <person name="LaButti K."/>
            <person name="Lagendijk E.L."/>
            <person name="Lapidus A."/>
            <person name="Levasseur A."/>
            <person name="Lindquist E."/>
            <person name="Lipzen A."/>
            <person name="Logrieco A.F."/>
            <person name="MacCabe A."/>
            <person name="Maekelae M.R."/>
            <person name="Malavazi I."/>
            <person name="Melin P."/>
            <person name="Meyer V."/>
            <person name="Mielnichuk N."/>
            <person name="Miskei M."/>
            <person name="Molnar A.P."/>
            <person name="Mule G."/>
            <person name="Ngan C.Y."/>
            <person name="Orejas M."/>
            <person name="Orosz E."/>
            <person name="Ouedraogo J.P."/>
            <person name="Overkamp K.M."/>
            <person name="Park H.-S."/>
            <person name="Perrone G."/>
            <person name="Piumi F."/>
            <person name="Punt P.J."/>
            <person name="Ram A.F."/>
            <person name="Ramon A."/>
            <person name="Rauscher S."/>
            <person name="Record E."/>
            <person name="Riano-Pachon D.M."/>
            <person name="Robert V."/>
            <person name="Roehrig J."/>
            <person name="Ruller R."/>
            <person name="Salamov A."/>
            <person name="Salih N.S."/>
            <person name="Samson R.A."/>
            <person name="Sandor E."/>
            <person name="Sanguinetti M."/>
            <person name="Schuetze T."/>
            <person name="Sepcic K."/>
            <person name="Shelest E."/>
            <person name="Sherlock G."/>
            <person name="Sophianopoulou V."/>
            <person name="Squina F.M."/>
            <person name="Sun H."/>
            <person name="Susca A."/>
            <person name="Todd R.B."/>
            <person name="Tsang A."/>
            <person name="Unkles S.E."/>
            <person name="van de Wiele N."/>
            <person name="van Rossen-Uffink D."/>
            <person name="Oliveira J.V."/>
            <person name="Vesth T.C."/>
            <person name="Visser J."/>
            <person name="Yu J.-H."/>
            <person name="Zhou M."/>
            <person name="Andersen M.R."/>
            <person name="Archer D.B."/>
            <person name="Baker S.E."/>
            <person name="Benoit I."/>
            <person name="Brakhage A.A."/>
            <person name="Braus G.H."/>
            <person name="Fischer R."/>
            <person name="Frisvad J.C."/>
            <person name="Goldman G.H."/>
            <person name="Houbraken J."/>
            <person name="Oakley B."/>
            <person name="Pocsi I."/>
            <person name="Scazzocchio C."/>
            <person name="Seiboth B."/>
            <person name="vanKuyk P.A."/>
            <person name="Wortman J."/>
            <person name="Dyer P.S."/>
            <person name="Grigoriev I.V."/>
        </authorList>
    </citation>
    <scope>NUCLEOTIDE SEQUENCE [LARGE SCALE GENOMIC DNA]</scope>
    <source>
        <strain evidence="2">CBS 583.65</strain>
    </source>
</reference>
<evidence type="ECO:0000313" key="2">
    <source>
        <dbReference type="Proteomes" id="UP000184073"/>
    </source>
</evidence>
<name>A0A1L9PEL4_ASPVE</name>
<dbReference type="Proteomes" id="UP000184073">
    <property type="component" value="Unassembled WGS sequence"/>
</dbReference>
<accession>A0A1L9PEL4</accession>
<dbReference type="RefSeq" id="XP_040665730.1">
    <property type="nucleotide sequence ID" value="XM_040814830.1"/>
</dbReference>
<organism evidence="1 2">
    <name type="scientific">Aspergillus versicolor CBS 583.65</name>
    <dbReference type="NCBI Taxonomy" id="1036611"/>
    <lineage>
        <taxon>Eukaryota</taxon>
        <taxon>Fungi</taxon>
        <taxon>Dikarya</taxon>
        <taxon>Ascomycota</taxon>
        <taxon>Pezizomycotina</taxon>
        <taxon>Eurotiomycetes</taxon>
        <taxon>Eurotiomycetidae</taxon>
        <taxon>Eurotiales</taxon>
        <taxon>Aspergillaceae</taxon>
        <taxon>Aspergillus</taxon>
        <taxon>Aspergillus subgen. Nidulantes</taxon>
    </lineage>
</organism>
<gene>
    <name evidence="1" type="ORF">ASPVEDRAFT_537434</name>
</gene>
<proteinExistence type="predicted"/>
<dbReference type="GeneID" id="63730341"/>
<keyword evidence="2" id="KW-1185">Reference proteome</keyword>
<sequence length="168" mass="19277">MLPMPNMIAASHRCNFRLIRWPVLPPVRKMSELLQTEKASQIDCDKMTLFYPQAWAQLGYSVIQKPNNTERRIQDLCTSQQITGATKARAVSWYSDSEYSVLIERLAKLPGTPPTRVALCTILLDISPMLHRLSHHQSRTFLGHFPLSFFPPIKPSQNSLRDRPAQYD</sequence>
<protein>
    <submittedName>
        <fullName evidence="1">Uncharacterized protein</fullName>
    </submittedName>
</protein>
<dbReference type="VEuPathDB" id="FungiDB:ASPVEDRAFT_537434"/>
<dbReference type="AlphaFoldDB" id="A0A1L9PEL4"/>